<evidence type="ECO:0000259" key="1">
    <source>
        <dbReference type="Pfam" id="PF01637"/>
    </source>
</evidence>
<dbReference type="SUPFAM" id="SSF52540">
    <property type="entry name" value="P-loop containing nucleoside triphosphate hydrolases"/>
    <property type="match status" value="1"/>
</dbReference>
<evidence type="ECO:0000313" key="3">
    <source>
        <dbReference type="EMBL" id="MBO8442230.1"/>
    </source>
</evidence>
<proteinExistence type="predicted"/>
<dbReference type="PANTHER" id="PTHR34704">
    <property type="entry name" value="ATPASE"/>
    <property type="match status" value="1"/>
</dbReference>
<name>A0A9D9H5V7_9SPIR</name>
<dbReference type="PANTHER" id="PTHR34704:SF1">
    <property type="entry name" value="ATPASE"/>
    <property type="match status" value="1"/>
</dbReference>
<dbReference type="EMBL" id="JADIMU010000004">
    <property type="protein sequence ID" value="MBO8442230.1"/>
    <property type="molecule type" value="Genomic_DNA"/>
</dbReference>
<reference evidence="3" key="1">
    <citation type="submission" date="2020-10" db="EMBL/GenBank/DDBJ databases">
        <authorList>
            <person name="Gilroy R."/>
        </authorList>
    </citation>
    <scope>NUCLEOTIDE SEQUENCE</scope>
    <source>
        <strain evidence="3">11167</strain>
    </source>
</reference>
<reference evidence="3" key="2">
    <citation type="journal article" date="2021" name="PeerJ">
        <title>Extensive microbial diversity within the chicken gut microbiome revealed by metagenomics and culture.</title>
        <authorList>
            <person name="Gilroy R."/>
            <person name="Ravi A."/>
            <person name="Getino M."/>
            <person name="Pursley I."/>
            <person name="Horton D.L."/>
            <person name="Alikhan N.F."/>
            <person name="Baker D."/>
            <person name="Gharbi K."/>
            <person name="Hall N."/>
            <person name="Watson M."/>
            <person name="Adriaenssens E.M."/>
            <person name="Foster-Nyarko E."/>
            <person name="Jarju S."/>
            <person name="Secka A."/>
            <person name="Antonio M."/>
            <person name="Oren A."/>
            <person name="Chaudhuri R.R."/>
            <person name="La Ragione R."/>
            <person name="Hildebrand F."/>
            <person name="Pallen M.J."/>
        </authorList>
    </citation>
    <scope>NUCLEOTIDE SEQUENCE</scope>
    <source>
        <strain evidence="3">11167</strain>
    </source>
</reference>
<feature type="domain" description="ATPase" evidence="1">
    <location>
        <begin position="2"/>
        <end position="201"/>
    </location>
</feature>
<sequence length="458" mass="52653">MFVAREGELARFRAFLESGQNAMLIYGMRRTGKTALIHKALESWEGKSIYYQCSQESAKVNLDALVEEYGLVFGDLNRHFETLPDFFRFLARLATPIVVVLDEYNYLKDGYGKTQTDSMMQRIIDSIQGTTLKVVLCGSEVTVMKELLDHDNPLFDRFSTTIHVRPFDYYDSSLFSKEADVRDKVLIHSIFGGLPAALKEVRLDQSIEKNIKALLLDPDGRLRILVERTLLMEYRKLGSVSSLLTLIGNGKRTYAQLRDKLDARNTGNLTKLLSKLETNESVKRLEPINKPGDDRAAFYTIGDNLLRFYFTYVHPNRGRIEMLGVDEVYRLFVKDSLDTWVSYRFEEIARSYFSRRVRKGLEKDILDIGLYWYDDRKRKTNGEFDCVLAHPDGYEVIEVKHLAGKMGEELALQEKAKIQAIEGLRLSGIGFVSLEGFDFDWPKCRLVTGKDLYDDRLA</sequence>
<protein>
    <submittedName>
        <fullName evidence="3">AAA family ATPase</fullName>
    </submittedName>
</protein>
<dbReference type="InterPro" id="IPR027417">
    <property type="entry name" value="P-loop_NTPase"/>
</dbReference>
<dbReference type="AlphaFoldDB" id="A0A9D9H5V7"/>
<dbReference type="CDD" id="cd00009">
    <property type="entry name" value="AAA"/>
    <property type="match status" value="1"/>
</dbReference>
<dbReference type="InterPro" id="IPR004256">
    <property type="entry name" value="DUF234"/>
</dbReference>
<dbReference type="Proteomes" id="UP000823633">
    <property type="component" value="Unassembled WGS sequence"/>
</dbReference>
<evidence type="ECO:0000259" key="2">
    <source>
        <dbReference type="Pfam" id="PF03008"/>
    </source>
</evidence>
<organism evidence="3 4">
    <name type="scientific">Candidatus Aphodenecus pullistercoris</name>
    <dbReference type="NCBI Taxonomy" id="2840669"/>
    <lineage>
        <taxon>Bacteria</taxon>
        <taxon>Pseudomonadati</taxon>
        <taxon>Spirochaetota</taxon>
        <taxon>Spirochaetia</taxon>
        <taxon>Spirochaetales</taxon>
        <taxon>Candidatus Aphodenecus</taxon>
    </lineage>
</organism>
<dbReference type="Gene3D" id="3.40.50.300">
    <property type="entry name" value="P-loop containing nucleotide triphosphate hydrolases"/>
    <property type="match status" value="1"/>
</dbReference>
<evidence type="ECO:0000313" key="4">
    <source>
        <dbReference type="Proteomes" id="UP000823633"/>
    </source>
</evidence>
<comment type="caution">
    <text evidence="3">The sequence shown here is derived from an EMBL/GenBank/DDBJ whole genome shotgun (WGS) entry which is preliminary data.</text>
</comment>
<gene>
    <name evidence="3" type="ORF">IAC42_00505</name>
</gene>
<dbReference type="Pfam" id="PF03008">
    <property type="entry name" value="DUF234"/>
    <property type="match status" value="1"/>
</dbReference>
<feature type="domain" description="DUF234" evidence="2">
    <location>
        <begin position="309"/>
        <end position="401"/>
    </location>
</feature>
<dbReference type="GO" id="GO:0005524">
    <property type="term" value="F:ATP binding"/>
    <property type="evidence" value="ECO:0007669"/>
    <property type="project" value="InterPro"/>
</dbReference>
<dbReference type="Pfam" id="PF01637">
    <property type="entry name" value="ATPase_2"/>
    <property type="match status" value="1"/>
</dbReference>
<dbReference type="InterPro" id="IPR011579">
    <property type="entry name" value="ATPase_dom"/>
</dbReference>
<accession>A0A9D9H5V7</accession>